<name>A0A1A8KM55_NOTKU</name>
<dbReference type="AlphaFoldDB" id="A0A1A8KM55"/>
<sequence length="39" mass="4796">QLMIIYFSFLHLHMKNCFILLCFKIYIPNTSAPTLFYYF</sequence>
<reference evidence="1" key="1">
    <citation type="submission" date="2016-05" db="EMBL/GenBank/DDBJ databases">
        <authorList>
            <person name="Lavstsen T."/>
            <person name="Jespersen J.S."/>
        </authorList>
    </citation>
    <scope>NUCLEOTIDE SEQUENCE</scope>
    <source>
        <tissue evidence="1">Brain</tissue>
    </source>
</reference>
<evidence type="ECO:0000313" key="1">
    <source>
        <dbReference type="EMBL" id="SBR33306.1"/>
    </source>
</evidence>
<organism evidence="1">
    <name type="scientific">Nothobranchius kuhntae</name>
    <name type="common">Beira killifish</name>
    <dbReference type="NCBI Taxonomy" id="321403"/>
    <lineage>
        <taxon>Eukaryota</taxon>
        <taxon>Metazoa</taxon>
        <taxon>Chordata</taxon>
        <taxon>Craniata</taxon>
        <taxon>Vertebrata</taxon>
        <taxon>Euteleostomi</taxon>
        <taxon>Actinopterygii</taxon>
        <taxon>Neopterygii</taxon>
        <taxon>Teleostei</taxon>
        <taxon>Neoteleostei</taxon>
        <taxon>Acanthomorphata</taxon>
        <taxon>Ovalentaria</taxon>
        <taxon>Atherinomorphae</taxon>
        <taxon>Cyprinodontiformes</taxon>
        <taxon>Nothobranchiidae</taxon>
        <taxon>Nothobranchius</taxon>
    </lineage>
</organism>
<protein>
    <submittedName>
        <fullName evidence="1">Adrenoceptor alpha 1A</fullName>
    </submittedName>
</protein>
<accession>A0A1A8KM55</accession>
<proteinExistence type="predicted"/>
<feature type="non-terminal residue" evidence="1">
    <location>
        <position position="1"/>
    </location>
</feature>
<reference evidence="1" key="2">
    <citation type="submission" date="2016-06" db="EMBL/GenBank/DDBJ databases">
        <title>The genome of a short-lived fish provides insights into sex chromosome evolution and the genetic control of aging.</title>
        <authorList>
            <person name="Reichwald K."/>
            <person name="Felder M."/>
            <person name="Petzold A."/>
            <person name="Koch P."/>
            <person name="Groth M."/>
            <person name="Platzer M."/>
        </authorList>
    </citation>
    <scope>NUCLEOTIDE SEQUENCE</scope>
    <source>
        <tissue evidence="1">Brain</tissue>
    </source>
</reference>
<gene>
    <name evidence="1" type="primary">ADRA1A</name>
</gene>
<dbReference type="EMBL" id="HAEE01013256">
    <property type="protein sequence ID" value="SBR33306.1"/>
    <property type="molecule type" value="Transcribed_RNA"/>
</dbReference>